<evidence type="ECO:0000256" key="1">
    <source>
        <dbReference type="SAM" id="Phobius"/>
    </source>
</evidence>
<dbReference type="EMBL" id="JAOPGA020000535">
    <property type="protein sequence ID" value="KAL0479314.1"/>
    <property type="molecule type" value="Genomic_DNA"/>
</dbReference>
<gene>
    <name evidence="2" type="ORF">AKO1_010754</name>
</gene>
<keyword evidence="3" id="KW-1185">Reference proteome</keyword>
<accession>A0AAW2YQE5</accession>
<comment type="caution">
    <text evidence="2">The sequence shown here is derived from an EMBL/GenBank/DDBJ whole genome shotgun (WGS) entry which is preliminary data.</text>
</comment>
<dbReference type="PANTHER" id="PTHR34078:SF3">
    <property type="entry name" value="TRANSMEMBRANE PROTEIN"/>
    <property type="match status" value="1"/>
</dbReference>
<sequence length="147" mass="16827">MQQPQQPFVQQPYVPVQPVYQPVYVAHQQQDMQQPQPQHYYGAAPYFQPQQQVYSEVNAFIPAQEDAAMREEESTAKLLFILGFLIGWAWLFAYFKYKSSRSNGARKFGRWSGVAFLTSLLLSLLFGVAFVGFYMFVILGSIVGGHF</sequence>
<proteinExistence type="predicted"/>
<dbReference type="AlphaFoldDB" id="A0AAW2YQE5"/>
<feature type="transmembrane region" description="Helical" evidence="1">
    <location>
        <begin position="78"/>
        <end position="95"/>
    </location>
</feature>
<reference evidence="2 3" key="1">
    <citation type="submission" date="2024-03" db="EMBL/GenBank/DDBJ databases">
        <title>The Acrasis kona genome and developmental transcriptomes reveal deep origins of eukaryotic multicellular pathways.</title>
        <authorList>
            <person name="Sheikh S."/>
            <person name="Fu C.-J."/>
            <person name="Brown M.W."/>
            <person name="Baldauf S.L."/>
        </authorList>
    </citation>
    <scope>NUCLEOTIDE SEQUENCE [LARGE SCALE GENOMIC DNA]</scope>
    <source>
        <strain evidence="2 3">ATCC MYA-3509</strain>
    </source>
</reference>
<evidence type="ECO:0000313" key="3">
    <source>
        <dbReference type="Proteomes" id="UP001431209"/>
    </source>
</evidence>
<dbReference type="Proteomes" id="UP001431209">
    <property type="component" value="Unassembled WGS sequence"/>
</dbReference>
<organism evidence="2 3">
    <name type="scientific">Acrasis kona</name>
    <dbReference type="NCBI Taxonomy" id="1008807"/>
    <lineage>
        <taxon>Eukaryota</taxon>
        <taxon>Discoba</taxon>
        <taxon>Heterolobosea</taxon>
        <taxon>Tetramitia</taxon>
        <taxon>Eutetramitia</taxon>
        <taxon>Acrasidae</taxon>
        <taxon>Acrasis</taxon>
    </lineage>
</organism>
<feature type="transmembrane region" description="Helical" evidence="1">
    <location>
        <begin position="116"/>
        <end position="143"/>
    </location>
</feature>
<dbReference type="PANTHER" id="PTHR34078">
    <property type="entry name" value="EXPRESSED PROTEIN"/>
    <property type="match status" value="1"/>
</dbReference>
<keyword evidence="1 2" id="KW-0812">Transmembrane</keyword>
<evidence type="ECO:0000313" key="2">
    <source>
        <dbReference type="EMBL" id="KAL0479314.1"/>
    </source>
</evidence>
<protein>
    <submittedName>
        <fullName evidence="2">2 TM domain-containing transmembrane protein</fullName>
    </submittedName>
</protein>
<keyword evidence="1" id="KW-0472">Membrane</keyword>
<name>A0AAW2YQE5_9EUKA</name>
<keyword evidence="1" id="KW-1133">Transmembrane helix</keyword>